<reference evidence="1 2" key="1">
    <citation type="submission" date="2016-10" db="EMBL/GenBank/DDBJ databases">
        <authorList>
            <person name="de Groot N.N."/>
        </authorList>
    </citation>
    <scope>NUCLEOTIDE SEQUENCE [LARGE SCALE GENOMIC DNA]</scope>
    <source>
        <strain evidence="1 2">ATCC 35958</strain>
    </source>
</reference>
<dbReference type="EMBL" id="FOGD01000007">
    <property type="protein sequence ID" value="SER37804.1"/>
    <property type="molecule type" value="Genomic_DNA"/>
</dbReference>
<keyword evidence="2" id="KW-1185">Reference proteome</keyword>
<evidence type="ECO:0000313" key="2">
    <source>
        <dbReference type="Proteomes" id="UP000199766"/>
    </source>
</evidence>
<dbReference type="RefSeq" id="WP_091457666.1">
    <property type="nucleotide sequence ID" value="NZ_FOGD01000007.1"/>
</dbReference>
<evidence type="ECO:0000313" key="1">
    <source>
        <dbReference type="EMBL" id="SER37804.1"/>
    </source>
</evidence>
<name>A0A1H9NP63_9BURK</name>
<sequence length="227" mass="25649">MKTITKSAECPALREWKRENSNSPQNIHYNYLGAPQRGPMLDAMVREQGGICAYTMQSIRCVDTVWQAHIEHIFPRSLHPAQSVDWGNMVACIPKPNEHADYGAKLKDAYDPATSPFVNPTRNVASHFRFHENGELQGLTSEGEATVSPQVLHLNHPHLLNDRKGKIKGALDRKPSAVQARQRAQQLRERDTRGMFEPYCEALAQVLEAYATRLENKAQRMAGVRRP</sequence>
<accession>A0A1H9NP63</accession>
<proteinExistence type="predicted"/>
<dbReference type="AlphaFoldDB" id="A0A1H9NP63"/>
<gene>
    <name evidence="1" type="ORF">SAMN02982919_02293</name>
</gene>
<dbReference type="OrthoDB" id="8617719at2"/>
<organism evidence="1 2">
    <name type="scientific">Giesbergeria anulus</name>
    <dbReference type="NCBI Taxonomy" id="180197"/>
    <lineage>
        <taxon>Bacteria</taxon>
        <taxon>Pseudomonadati</taxon>
        <taxon>Pseudomonadota</taxon>
        <taxon>Betaproteobacteria</taxon>
        <taxon>Burkholderiales</taxon>
        <taxon>Comamonadaceae</taxon>
        <taxon>Giesbergeria</taxon>
    </lineage>
</organism>
<protein>
    <submittedName>
        <fullName evidence="1">TIGR02646 family protein</fullName>
    </submittedName>
</protein>
<dbReference type="Proteomes" id="UP000199766">
    <property type="component" value="Unassembled WGS sequence"/>
</dbReference>
<dbReference type="STRING" id="180197.SAMN02982919_02293"/>